<evidence type="ECO:0000256" key="2">
    <source>
        <dbReference type="ARBA" id="ARBA00004370"/>
    </source>
</evidence>
<dbReference type="PROSITE" id="PS50885">
    <property type="entry name" value="HAMP"/>
    <property type="match status" value="1"/>
</dbReference>
<keyword evidence="11" id="KW-0812">Transmembrane</keyword>
<sequence>MINKTTLQETLLKIYNVPFYIKIVGLIVFTSFFIGILTIVAVEKTFYNFNSNQLNELSVSIAKELSFQSVNYILDNDIFGLTKILDDSKKSNPDVLYAFVESPDNQIFASTFHNVFPKELLDVNNSDFKTSSVKRIKTNLGSVIDVKEPILNGALGVLRVGISKKHSENVVNSLIMYILLIIFLGIFVSVVFASIITYLIMQPIFLLKKATKEISNGNYKIKVYSSRLYDDLGGLIESFNLMIDKLNFLEKEREKKEQLLKEFVNKVIDAQEEERKRISRELHDELGQFFAYLKMRIKTVEESNSLNETKKIFSELKENLLKEVNLIHDMAKNLRPSILDEMGLSKAIEFYLNDFVAANNINYSFNTFNIEQRRFDSHIETSIYRVVQEAVLNVVKHSRAKFLKVFLEWNNGILRGIIEDDGIGIEENQKNNSGFGIYSMKERITLLGGNLEINSDKENGTIIIFSVPT</sequence>
<dbReference type="InterPro" id="IPR011712">
    <property type="entry name" value="Sig_transdc_His_kin_sub3_dim/P"/>
</dbReference>
<dbReference type="GO" id="GO:0005524">
    <property type="term" value="F:ATP binding"/>
    <property type="evidence" value="ECO:0007669"/>
    <property type="project" value="UniProtKB-KW"/>
</dbReference>
<dbReference type="Gene3D" id="6.10.340.10">
    <property type="match status" value="1"/>
</dbReference>
<reference evidence="14 15" key="1">
    <citation type="journal article" date="2017" name="Front. Microbiol.">
        <title>Genome Sequence of Desulfurella amilsii Strain TR1 and Comparative Genomics of Desulfurellaceae Family.</title>
        <authorList>
            <person name="Florentino A.P."/>
            <person name="Stams A.J."/>
            <person name="Sanchez-Andrea I."/>
        </authorList>
    </citation>
    <scope>NUCLEOTIDE SEQUENCE [LARGE SCALE GENOMIC DNA]</scope>
    <source>
        <strain evidence="14 15">TR1</strain>
    </source>
</reference>
<dbReference type="PROSITE" id="PS50109">
    <property type="entry name" value="HIS_KIN"/>
    <property type="match status" value="1"/>
</dbReference>
<keyword evidence="4" id="KW-0597">Phosphoprotein</keyword>
<feature type="domain" description="Histidine kinase" evidence="12">
    <location>
        <begin position="277"/>
        <end position="469"/>
    </location>
</feature>
<keyword evidence="6" id="KW-0547">Nucleotide-binding</keyword>
<keyword evidence="5" id="KW-0808">Transferase</keyword>
<dbReference type="Gene3D" id="1.20.5.1930">
    <property type="match status" value="1"/>
</dbReference>
<dbReference type="Pfam" id="PF02518">
    <property type="entry name" value="HATPase_c"/>
    <property type="match status" value="1"/>
</dbReference>
<name>A0A1X4XW92_9BACT</name>
<dbReference type="InterPro" id="IPR003594">
    <property type="entry name" value="HATPase_dom"/>
</dbReference>
<dbReference type="STRING" id="1562698.DESAMIL20_1356"/>
<evidence type="ECO:0000259" key="13">
    <source>
        <dbReference type="PROSITE" id="PS50885"/>
    </source>
</evidence>
<protein>
    <recommendedName>
        <fullName evidence="3">histidine kinase</fullName>
        <ecNumber evidence="3">2.7.13.3</ecNumber>
    </recommendedName>
</protein>
<dbReference type="OrthoDB" id="6231at2"/>
<evidence type="ECO:0000256" key="6">
    <source>
        <dbReference type="ARBA" id="ARBA00022741"/>
    </source>
</evidence>
<keyword evidence="9" id="KW-0902">Two-component regulatory system</keyword>
<comment type="catalytic activity">
    <reaction evidence="1">
        <text>ATP + protein L-histidine = ADP + protein N-phospho-L-histidine.</text>
        <dbReference type="EC" id="2.7.13.3"/>
    </reaction>
</comment>
<evidence type="ECO:0000313" key="15">
    <source>
        <dbReference type="Proteomes" id="UP000194141"/>
    </source>
</evidence>
<dbReference type="GO" id="GO:0046983">
    <property type="term" value="F:protein dimerization activity"/>
    <property type="evidence" value="ECO:0007669"/>
    <property type="project" value="InterPro"/>
</dbReference>
<dbReference type="CDD" id="cd16917">
    <property type="entry name" value="HATPase_UhpB-NarQ-NarX-like"/>
    <property type="match status" value="1"/>
</dbReference>
<dbReference type="AlphaFoldDB" id="A0A1X4XW92"/>
<dbReference type="Proteomes" id="UP000194141">
    <property type="component" value="Unassembled WGS sequence"/>
</dbReference>
<feature type="transmembrane region" description="Helical" evidence="11">
    <location>
        <begin position="174"/>
        <end position="201"/>
    </location>
</feature>
<keyword evidence="11" id="KW-0472">Membrane</keyword>
<dbReference type="InterPro" id="IPR050482">
    <property type="entry name" value="Sensor_HK_TwoCompSys"/>
</dbReference>
<comment type="subcellular location">
    <subcellularLocation>
        <location evidence="2">Membrane</location>
    </subcellularLocation>
</comment>
<dbReference type="GO" id="GO:0000155">
    <property type="term" value="F:phosphorelay sensor kinase activity"/>
    <property type="evidence" value="ECO:0007669"/>
    <property type="project" value="InterPro"/>
</dbReference>
<evidence type="ECO:0000256" key="10">
    <source>
        <dbReference type="SAM" id="Coils"/>
    </source>
</evidence>
<dbReference type="InterPro" id="IPR005467">
    <property type="entry name" value="His_kinase_dom"/>
</dbReference>
<gene>
    <name evidence="14" type="ORF">DESAMIL20_1356</name>
</gene>
<comment type="caution">
    <text evidence="14">The sequence shown here is derived from an EMBL/GenBank/DDBJ whole genome shotgun (WGS) entry which is preliminary data.</text>
</comment>
<evidence type="ECO:0000256" key="9">
    <source>
        <dbReference type="ARBA" id="ARBA00023012"/>
    </source>
</evidence>
<dbReference type="SUPFAM" id="SSF158472">
    <property type="entry name" value="HAMP domain-like"/>
    <property type="match status" value="1"/>
</dbReference>
<dbReference type="EMBL" id="MDSU01000018">
    <property type="protein sequence ID" value="OSS41803.1"/>
    <property type="molecule type" value="Genomic_DNA"/>
</dbReference>
<accession>A0A1X4XW92</accession>
<keyword evidence="7 14" id="KW-0418">Kinase</keyword>
<evidence type="ECO:0000256" key="11">
    <source>
        <dbReference type="SAM" id="Phobius"/>
    </source>
</evidence>
<keyword evidence="15" id="KW-1185">Reference proteome</keyword>
<keyword evidence="8" id="KW-0067">ATP-binding</keyword>
<dbReference type="Gene3D" id="3.30.565.10">
    <property type="entry name" value="Histidine kinase-like ATPase, C-terminal domain"/>
    <property type="match status" value="1"/>
</dbReference>
<dbReference type="EC" id="2.7.13.3" evidence="3"/>
<dbReference type="SMART" id="SM00387">
    <property type="entry name" value="HATPase_c"/>
    <property type="match status" value="1"/>
</dbReference>
<evidence type="ECO:0000256" key="7">
    <source>
        <dbReference type="ARBA" id="ARBA00022777"/>
    </source>
</evidence>
<evidence type="ECO:0000256" key="5">
    <source>
        <dbReference type="ARBA" id="ARBA00022679"/>
    </source>
</evidence>
<keyword evidence="11" id="KW-1133">Transmembrane helix</keyword>
<evidence type="ECO:0000259" key="12">
    <source>
        <dbReference type="PROSITE" id="PS50109"/>
    </source>
</evidence>
<dbReference type="Pfam" id="PF07730">
    <property type="entry name" value="HisKA_3"/>
    <property type="match status" value="1"/>
</dbReference>
<dbReference type="PANTHER" id="PTHR24421">
    <property type="entry name" value="NITRATE/NITRITE SENSOR PROTEIN NARX-RELATED"/>
    <property type="match status" value="1"/>
</dbReference>
<dbReference type="InterPro" id="IPR036890">
    <property type="entry name" value="HATPase_C_sf"/>
</dbReference>
<feature type="domain" description="HAMP" evidence="13">
    <location>
        <begin position="198"/>
        <end position="251"/>
    </location>
</feature>
<evidence type="ECO:0000313" key="14">
    <source>
        <dbReference type="EMBL" id="OSS41803.1"/>
    </source>
</evidence>
<evidence type="ECO:0000256" key="3">
    <source>
        <dbReference type="ARBA" id="ARBA00012438"/>
    </source>
</evidence>
<organism evidence="14 15">
    <name type="scientific">Desulfurella amilsii</name>
    <dbReference type="NCBI Taxonomy" id="1562698"/>
    <lineage>
        <taxon>Bacteria</taxon>
        <taxon>Pseudomonadati</taxon>
        <taxon>Campylobacterota</taxon>
        <taxon>Desulfurellia</taxon>
        <taxon>Desulfurellales</taxon>
        <taxon>Desulfurellaceae</taxon>
        <taxon>Desulfurella</taxon>
    </lineage>
</organism>
<feature type="transmembrane region" description="Helical" evidence="11">
    <location>
        <begin position="20"/>
        <end position="42"/>
    </location>
</feature>
<evidence type="ECO:0000256" key="4">
    <source>
        <dbReference type="ARBA" id="ARBA00022553"/>
    </source>
</evidence>
<proteinExistence type="predicted"/>
<keyword evidence="10" id="KW-0175">Coiled coil</keyword>
<dbReference type="SUPFAM" id="SSF55874">
    <property type="entry name" value="ATPase domain of HSP90 chaperone/DNA topoisomerase II/histidine kinase"/>
    <property type="match status" value="1"/>
</dbReference>
<evidence type="ECO:0000256" key="1">
    <source>
        <dbReference type="ARBA" id="ARBA00000085"/>
    </source>
</evidence>
<dbReference type="CDD" id="cd06225">
    <property type="entry name" value="HAMP"/>
    <property type="match status" value="1"/>
</dbReference>
<dbReference type="InterPro" id="IPR003660">
    <property type="entry name" value="HAMP_dom"/>
</dbReference>
<evidence type="ECO:0000256" key="8">
    <source>
        <dbReference type="ARBA" id="ARBA00022840"/>
    </source>
</evidence>
<dbReference type="PANTHER" id="PTHR24421:SF10">
    <property type="entry name" value="NITRATE_NITRITE SENSOR PROTEIN NARQ"/>
    <property type="match status" value="1"/>
</dbReference>
<dbReference type="GO" id="GO:0016020">
    <property type="term" value="C:membrane"/>
    <property type="evidence" value="ECO:0007669"/>
    <property type="project" value="UniProtKB-SubCell"/>
</dbReference>
<dbReference type="RefSeq" id="WP_086034030.1">
    <property type="nucleotide sequence ID" value="NZ_MDSU01000018.1"/>
</dbReference>
<feature type="coiled-coil region" evidence="10">
    <location>
        <begin position="239"/>
        <end position="288"/>
    </location>
</feature>